<sequence length="245" mass="26659">MQRPSERTLLLIGSGPGIGGSVASLFAQRYFDRVALFARTASQLQKDREAVLSAAATASRPVDVQTWQVDIANPELFKNALREVELWGTLECVYFNAARVEGSLFFDFPIDGIEYDLKVSVIALYIAAEWAFPLLLRAAETLAEAEYKPSFFVTSSFLPADPIPQLFALSMAKAAQANLVKSLERTFAQQGVHVGLVVVGGGPVSVDSALSPANIAEAAWKLFDQEKKDWRSQATVLENGGLAFE</sequence>
<accession>A0AAD4CTB2</accession>
<gene>
    <name evidence="3" type="ORF">FE257_002464</name>
</gene>
<dbReference type="GO" id="GO:0016491">
    <property type="term" value="F:oxidoreductase activity"/>
    <property type="evidence" value="ECO:0007669"/>
    <property type="project" value="UniProtKB-KW"/>
</dbReference>
<comment type="caution">
    <text evidence="3">The sequence shown here is derived from an EMBL/GenBank/DDBJ whole genome shotgun (WGS) entry which is preliminary data.</text>
</comment>
<dbReference type="SUPFAM" id="SSF51735">
    <property type="entry name" value="NAD(P)-binding Rossmann-fold domains"/>
    <property type="match status" value="1"/>
</dbReference>
<dbReference type="InterPro" id="IPR036291">
    <property type="entry name" value="NAD(P)-bd_dom_sf"/>
</dbReference>
<name>A0AAD4CTB2_ASPNN</name>
<dbReference type="EMBL" id="VCAU01000014">
    <property type="protein sequence ID" value="KAF9892058.1"/>
    <property type="molecule type" value="Genomic_DNA"/>
</dbReference>
<protein>
    <submittedName>
        <fullName evidence="3">Uncharacterized protein</fullName>
    </submittedName>
</protein>
<evidence type="ECO:0000313" key="4">
    <source>
        <dbReference type="Proteomes" id="UP001194746"/>
    </source>
</evidence>
<keyword evidence="2" id="KW-0560">Oxidoreductase</keyword>
<dbReference type="InterPro" id="IPR002347">
    <property type="entry name" value="SDR_fam"/>
</dbReference>
<evidence type="ECO:0000313" key="3">
    <source>
        <dbReference type="EMBL" id="KAF9892058.1"/>
    </source>
</evidence>
<evidence type="ECO:0000256" key="2">
    <source>
        <dbReference type="ARBA" id="ARBA00023002"/>
    </source>
</evidence>
<comment type="similarity">
    <text evidence="1">Belongs to the short-chain dehydrogenases/reductases (SDR) family.</text>
</comment>
<dbReference type="Gene3D" id="3.40.50.720">
    <property type="entry name" value="NAD(P)-binding Rossmann-like Domain"/>
    <property type="match status" value="1"/>
</dbReference>
<evidence type="ECO:0000256" key="1">
    <source>
        <dbReference type="ARBA" id="ARBA00006484"/>
    </source>
</evidence>
<keyword evidence="4" id="KW-1185">Reference proteome</keyword>
<reference evidence="3" key="2">
    <citation type="submission" date="2020-02" db="EMBL/GenBank/DDBJ databases">
        <authorList>
            <person name="Gilchrist C.L.M."/>
            <person name="Chooi Y.-H."/>
        </authorList>
    </citation>
    <scope>NUCLEOTIDE SEQUENCE</scope>
    <source>
        <strain evidence="3">MST-FP2251</strain>
    </source>
</reference>
<dbReference type="Pfam" id="PF00106">
    <property type="entry name" value="adh_short"/>
    <property type="match status" value="1"/>
</dbReference>
<reference evidence="3" key="1">
    <citation type="journal article" date="2019" name="Beilstein J. Org. Chem.">
        <title>Nanangenines: drimane sesquiterpenoids as the dominant metabolite cohort of a novel Australian fungus, Aspergillus nanangensis.</title>
        <authorList>
            <person name="Lacey H.J."/>
            <person name="Gilchrist C.L.M."/>
            <person name="Crombie A."/>
            <person name="Kalaitzis J.A."/>
            <person name="Vuong D."/>
            <person name="Rutledge P.J."/>
            <person name="Turner P."/>
            <person name="Pitt J.I."/>
            <person name="Lacey E."/>
            <person name="Chooi Y.H."/>
            <person name="Piggott A.M."/>
        </authorList>
    </citation>
    <scope>NUCLEOTIDE SEQUENCE</scope>
    <source>
        <strain evidence="3">MST-FP2251</strain>
    </source>
</reference>
<dbReference type="PANTHER" id="PTHR43669">
    <property type="entry name" value="5-KETO-D-GLUCONATE 5-REDUCTASE"/>
    <property type="match status" value="1"/>
</dbReference>
<dbReference type="Proteomes" id="UP001194746">
    <property type="component" value="Unassembled WGS sequence"/>
</dbReference>
<dbReference type="PANTHER" id="PTHR43669:SF3">
    <property type="entry name" value="ALCOHOL DEHYDROGENASE, PUTATIVE (AFU_ORTHOLOGUE AFUA_3G03445)-RELATED"/>
    <property type="match status" value="1"/>
</dbReference>
<proteinExistence type="inferred from homology"/>
<organism evidence="3 4">
    <name type="scientific">Aspergillus nanangensis</name>
    <dbReference type="NCBI Taxonomy" id="2582783"/>
    <lineage>
        <taxon>Eukaryota</taxon>
        <taxon>Fungi</taxon>
        <taxon>Dikarya</taxon>
        <taxon>Ascomycota</taxon>
        <taxon>Pezizomycotina</taxon>
        <taxon>Eurotiomycetes</taxon>
        <taxon>Eurotiomycetidae</taxon>
        <taxon>Eurotiales</taxon>
        <taxon>Aspergillaceae</taxon>
        <taxon>Aspergillus</taxon>
        <taxon>Aspergillus subgen. Circumdati</taxon>
    </lineage>
</organism>
<dbReference type="AlphaFoldDB" id="A0AAD4CTB2"/>